<dbReference type="PANTHER" id="PTHR33909:SF1">
    <property type="entry name" value="SEC TRANSLOCON ACCESSORY COMPLEX SUBUNIT YAJC"/>
    <property type="match status" value="1"/>
</dbReference>
<dbReference type="AlphaFoldDB" id="D4LD41"/>
<keyword evidence="3" id="KW-0813">Transport</keyword>
<evidence type="ECO:0000313" key="12">
    <source>
        <dbReference type="EMBL" id="CBL17536.1"/>
    </source>
</evidence>
<dbReference type="GO" id="GO:0005886">
    <property type="term" value="C:plasma membrane"/>
    <property type="evidence" value="ECO:0007669"/>
    <property type="project" value="UniProtKB-SubCell"/>
</dbReference>
<evidence type="ECO:0000256" key="1">
    <source>
        <dbReference type="ARBA" id="ARBA00004162"/>
    </source>
</evidence>
<evidence type="ECO:0000256" key="7">
    <source>
        <dbReference type="ARBA" id="ARBA00022989"/>
    </source>
</evidence>
<reference evidence="12" key="2">
    <citation type="submission" date="2010-03" db="EMBL/GenBank/DDBJ databases">
        <authorList>
            <person name="Pajon A."/>
        </authorList>
    </citation>
    <scope>NUCLEOTIDE SEQUENCE</scope>
    <source>
        <strain evidence="12">Type strain: 18P13</strain>
    </source>
</reference>
<accession>D4LD41</accession>
<evidence type="ECO:0000256" key="5">
    <source>
        <dbReference type="ARBA" id="ARBA00022692"/>
    </source>
</evidence>
<keyword evidence="5 11" id="KW-0812">Transmembrane</keyword>
<evidence type="ECO:0000256" key="2">
    <source>
        <dbReference type="ARBA" id="ARBA00006742"/>
    </source>
</evidence>
<dbReference type="STRING" id="213810.RUM_14270"/>
<sequence length="140" mass="15520">MFTSLHTFAAEQSATSGGAYGLVGILPWVIVLVALYFIMIRPQRKKEKETIRMRSNIQIGDEILTIGGIVGIVVRKGEDTVVIETGGDRSKLRIRIEAVQENLTAQEEAAKEKKEKQNAKLTPGAPKKEKPKKEKSESEE</sequence>
<evidence type="ECO:0000256" key="3">
    <source>
        <dbReference type="ARBA" id="ARBA00022448"/>
    </source>
</evidence>
<evidence type="ECO:0000313" key="13">
    <source>
        <dbReference type="Proteomes" id="UP000007054"/>
    </source>
</evidence>
<dbReference type="GO" id="GO:0015031">
    <property type="term" value="P:protein transport"/>
    <property type="evidence" value="ECO:0007669"/>
    <property type="project" value="UniProtKB-KW"/>
</dbReference>
<comment type="similarity">
    <text evidence="2">Belongs to the YajC family.</text>
</comment>
<keyword evidence="9 11" id="KW-0472">Membrane</keyword>
<proteinExistence type="inferred from homology"/>
<keyword evidence="13" id="KW-1185">Reference proteome</keyword>
<dbReference type="InterPro" id="IPR003849">
    <property type="entry name" value="Preprotein_translocase_YajC"/>
</dbReference>
<evidence type="ECO:0000256" key="4">
    <source>
        <dbReference type="ARBA" id="ARBA00022475"/>
    </source>
</evidence>
<dbReference type="RefSeq" id="WP_015558443.1">
    <property type="nucleotide sequence ID" value="NC_021039.1"/>
</dbReference>
<evidence type="ECO:0000256" key="8">
    <source>
        <dbReference type="ARBA" id="ARBA00023010"/>
    </source>
</evidence>
<protein>
    <submittedName>
        <fullName evidence="12">Preprotein translocase, YajC subunit</fullName>
    </submittedName>
</protein>
<dbReference type="PRINTS" id="PR01853">
    <property type="entry name" value="YAJCTRNLCASE"/>
</dbReference>
<evidence type="ECO:0000256" key="9">
    <source>
        <dbReference type="ARBA" id="ARBA00023136"/>
    </source>
</evidence>
<keyword evidence="8" id="KW-0811">Translocation</keyword>
<organism evidence="12 13">
    <name type="scientific">Ruminococcus champanellensis (strain DSM 18848 / JCM 17042 / KCTC 15320 / 18P13)</name>
    <dbReference type="NCBI Taxonomy" id="213810"/>
    <lineage>
        <taxon>Bacteria</taxon>
        <taxon>Bacillati</taxon>
        <taxon>Bacillota</taxon>
        <taxon>Clostridia</taxon>
        <taxon>Eubacteriales</taxon>
        <taxon>Oscillospiraceae</taxon>
        <taxon>Ruminococcus</taxon>
    </lineage>
</organism>
<dbReference type="GeneID" id="83156153"/>
<comment type="subcellular location">
    <subcellularLocation>
        <location evidence="1">Cell membrane</location>
        <topology evidence="1">Single-pass membrane protein</topology>
    </subcellularLocation>
</comment>
<dbReference type="PATRIC" id="fig|213810.4.peg.1324"/>
<gene>
    <name evidence="12" type="ordered locus">RUM_14270</name>
</gene>
<dbReference type="Proteomes" id="UP000007054">
    <property type="component" value="Chromosome"/>
</dbReference>
<feature type="region of interest" description="Disordered" evidence="10">
    <location>
        <begin position="107"/>
        <end position="140"/>
    </location>
</feature>
<feature type="compositionally biased region" description="Basic and acidic residues" evidence="10">
    <location>
        <begin position="108"/>
        <end position="118"/>
    </location>
</feature>
<name>D4LD41_RUMC1</name>
<dbReference type="KEGG" id="rch:RUM_14270"/>
<keyword evidence="4" id="KW-1003">Cell membrane</keyword>
<evidence type="ECO:0000256" key="10">
    <source>
        <dbReference type="SAM" id="MobiDB-lite"/>
    </source>
</evidence>
<dbReference type="SMART" id="SM01323">
    <property type="entry name" value="YajC"/>
    <property type="match status" value="1"/>
</dbReference>
<keyword evidence="7 11" id="KW-1133">Transmembrane helix</keyword>
<feature type="transmembrane region" description="Helical" evidence="11">
    <location>
        <begin position="20"/>
        <end position="39"/>
    </location>
</feature>
<evidence type="ECO:0000256" key="11">
    <source>
        <dbReference type="SAM" id="Phobius"/>
    </source>
</evidence>
<dbReference type="HOGENOM" id="CLU_116157_1_1_9"/>
<reference evidence="12" key="1">
    <citation type="submission" date="2010-03" db="EMBL/GenBank/DDBJ databases">
        <title>The genome sequence of Ruminococcus sp. 18P13.</title>
        <authorList>
            <consortium name="metaHIT consortium -- http://www.metahit.eu/"/>
            <person name="Pajon A."/>
            <person name="Turner K."/>
            <person name="Parkhill J."/>
            <person name="Bernalier A."/>
        </authorList>
    </citation>
    <scope>NUCLEOTIDE SEQUENCE [LARGE SCALE GENOMIC DNA]</scope>
    <source>
        <strain evidence="12">Type strain: 18P13</strain>
    </source>
</reference>
<dbReference type="PANTHER" id="PTHR33909">
    <property type="entry name" value="SEC TRANSLOCON ACCESSORY COMPLEX SUBUNIT YAJC"/>
    <property type="match status" value="1"/>
</dbReference>
<keyword evidence="6" id="KW-0653">Protein transport</keyword>
<feature type="compositionally biased region" description="Basic and acidic residues" evidence="10">
    <location>
        <begin position="126"/>
        <end position="140"/>
    </location>
</feature>
<dbReference type="Pfam" id="PF02699">
    <property type="entry name" value="YajC"/>
    <property type="match status" value="1"/>
</dbReference>
<dbReference type="OrthoDB" id="9800132at2"/>
<evidence type="ECO:0000256" key="6">
    <source>
        <dbReference type="ARBA" id="ARBA00022927"/>
    </source>
</evidence>
<dbReference type="NCBIfam" id="TIGR00739">
    <property type="entry name" value="yajC"/>
    <property type="match status" value="1"/>
</dbReference>
<dbReference type="EMBL" id="FP929052">
    <property type="protein sequence ID" value="CBL17536.1"/>
    <property type="molecule type" value="Genomic_DNA"/>
</dbReference>